<evidence type="ECO:0000313" key="3">
    <source>
        <dbReference type="Proteomes" id="UP001482620"/>
    </source>
</evidence>
<reference evidence="2 3" key="1">
    <citation type="submission" date="2021-06" db="EMBL/GenBank/DDBJ databases">
        <authorList>
            <person name="Palmer J.M."/>
        </authorList>
    </citation>
    <scope>NUCLEOTIDE SEQUENCE [LARGE SCALE GENOMIC DNA]</scope>
    <source>
        <strain evidence="3">if_2019</strain>
        <tissue evidence="2">Muscle</tissue>
    </source>
</reference>
<keyword evidence="3" id="KW-1185">Reference proteome</keyword>
<dbReference type="Proteomes" id="UP001482620">
    <property type="component" value="Unassembled WGS sequence"/>
</dbReference>
<feature type="compositionally biased region" description="Polar residues" evidence="1">
    <location>
        <begin position="37"/>
        <end position="49"/>
    </location>
</feature>
<evidence type="ECO:0000313" key="2">
    <source>
        <dbReference type="EMBL" id="MEQ2237129.1"/>
    </source>
</evidence>
<feature type="region of interest" description="Disordered" evidence="1">
    <location>
        <begin position="1"/>
        <end position="52"/>
    </location>
</feature>
<dbReference type="EMBL" id="JAHRIQ010048371">
    <property type="protein sequence ID" value="MEQ2237129.1"/>
    <property type="molecule type" value="Genomic_DNA"/>
</dbReference>
<evidence type="ECO:0000256" key="1">
    <source>
        <dbReference type="SAM" id="MobiDB-lite"/>
    </source>
</evidence>
<name>A0ABV0TWJ0_9TELE</name>
<feature type="non-terminal residue" evidence="2">
    <location>
        <position position="1"/>
    </location>
</feature>
<protein>
    <submittedName>
        <fullName evidence="2">Uncharacterized protein</fullName>
    </submittedName>
</protein>
<gene>
    <name evidence="2" type="ORF">ILYODFUR_019972</name>
</gene>
<comment type="caution">
    <text evidence="2">The sequence shown here is derived from an EMBL/GenBank/DDBJ whole genome shotgun (WGS) entry which is preliminary data.</text>
</comment>
<proteinExistence type="predicted"/>
<accession>A0ABV0TWJ0</accession>
<feature type="compositionally biased region" description="Polar residues" evidence="1">
    <location>
        <begin position="1"/>
        <end position="12"/>
    </location>
</feature>
<sequence length="73" mass="7985">FWKSKQLSQEEISLTEEQPESEPVNNQGSEHEGDTSLGKSTTPPSTQKPNETKFYISTAEEESPSQCGIPAAT</sequence>
<organism evidence="2 3">
    <name type="scientific">Ilyodon furcidens</name>
    <name type="common">goldbreast splitfin</name>
    <dbReference type="NCBI Taxonomy" id="33524"/>
    <lineage>
        <taxon>Eukaryota</taxon>
        <taxon>Metazoa</taxon>
        <taxon>Chordata</taxon>
        <taxon>Craniata</taxon>
        <taxon>Vertebrata</taxon>
        <taxon>Euteleostomi</taxon>
        <taxon>Actinopterygii</taxon>
        <taxon>Neopterygii</taxon>
        <taxon>Teleostei</taxon>
        <taxon>Neoteleostei</taxon>
        <taxon>Acanthomorphata</taxon>
        <taxon>Ovalentaria</taxon>
        <taxon>Atherinomorphae</taxon>
        <taxon>Cyprinodontiformes</taxon>
        <taxon>Goodeidae</taxon>
        <taxon>Ilyodon</taxon>
    </lineage>
</organism>